<gene>
    <name evidence="1" type="ORF">CINCED_3A004924</name>
</gene>
<proteinExistence type="predicted"/>
<dbReference type="SUPFAM" id="SSF53098">
    <property type="entry name" value="Ribonuclease H-like"/>
    <property type="match status" value="1"/>
</dbReference>
<dbReference type="OrthoDB" id="6603647at2759"/>
<dbReference type="InterPro" id="IPR012337">
    <property type="entry name" value="RNaseH-like_sf"/>
</dbReference>
<name>A0A5E4NNJ2_9HEMI</name>
<dbReference type="EMBL" id="CABPRJ010002686">
    <property type="protein sequence ID" value="VVC46538.1"/>
    <property type="molecule type" value="Genomic_DNA"/>
</dbReference>
<evidence type="ECO:0000313" key="2">
    <source>
        <dbReference type="Proteomes" id="UP000325440"/>
    </source>
</evidence>
<keyword evidence="2" id="KW-1185">Reference proteome</keyword>
<evidence type="ECO:0000313" key="1">
    <source>
        <dbReference type="EMBL" id="VVC46538.1"/>
    </source>
</evidence>
<organism evidence="1 2">
    <name type="scientific">Cinara cedri</name>
    <dbReference type="NCBI Taxonomy" id="506608"/>
    <lineage>
        <taxon>Eukaryota</taxon>
        <taxon>Metazoa</taxon>
        <taxon>Ecdysozoa</taxon>
        <taxon>Arthropoda</taxon>
        <taxon>Hexapoda</taxon>
        <taxon>Insecta</taxon>
        <taxon>Pterygota</taxon>
        <taxon>Neoptera</taxon>
        <taxon>Paraneoptera</taxon>
        <taxon>Hemiptera</taxon>
        <taxon>Sternorrhyncha</taxon>
        <taxon>Aphidomorpha</taxon>
        <taxon>Aphidoidea</taxon>
        <taxon>Aphididae</taxon>
        <taxon>Lachninae</taxon>
        <taxon>Cinara</taxon>
    </lineage>
</organism>
<sequence length="166" mass="18873">MIYMQSKMCQIAACLVPKFKLNWVTQERNGIKNTFIEAVVDYSTTEINSQEYNLQSTSSALSRECPSTNSDSEDDFFSFGENSSDTNVNIKLLVNNYLSNGNLKSPLEIPIILKDMYIKYNTAVPSSAHVERLFSAGGQLLSKRRGSMVDQNFEMSLLMKFNRYFD</sequence>
<dbReference type="Proteomes" id="UP000325440">
    <property type="component" value="Unassembled WGS sequence"/>
</dbReference>
<reference evidence="1 2" key="1">
    <citation type="submission" date="2019-08" db="EMBL/GenBank/DDBJ databases">
        <authorList>
            <person name="Alioto T."/>
            <person name="Alioto T."/>
            <person name="Gomez Garrido J."/>
        </authorList>
    </citation>
    <scope>NUCLEOTIDE SEQUENCE [LARGE SCALE GENOMIC DNA]</scope>
</reference>
<accession>A0A5E4NNJ2</accession>
<dbReference type="AlphaFoldDB" id="A0A5E4NNJ2"/>
<protein>
    <submittedName>
        <fullName evidence="1">Ribonuclease H-like domain</fullName>
    </submittedName>
</protein>